<feature type="domain" description="PRONE" evidence="2">
    <location>
        <begin position="1"/>
        <end position="80"/>
    </location>
</feature>
<evidence type="ECO:0000313" key="3">
    <source>
        <dbReference type="EMBL" id="CAF1712399.1"/>
    </source>
</evidence>
<sequence>MHLRNSIECSLIVLINSRIRTSFIKSKKDSPDSWETRNDKKWWLPAVKVPPNGFSYVSRRLLQSRKECVNKIRFACCIFL</sequence>
<dbReference type="GO" id="GO:0005085">
    <property type="term" value="F:guanyl-nucleotide exchange factor activity"/>
    <property type="evidence" value="ECO:0007669"/>
    <property type="project" value="UniProtKB-UniRule"/>
</dbReference>
<dbReference type="EMBL" id="HG994367">
    <property type="protein sequence ID" value="CAF1712399.1"/>
    <property type="molecule type" value="Genomic_DNA"/>
</dbReference>
<reference evidence="3" key="1">
    <citation type="submission" date="2021-01" db="EMBL/GenBank/DDBJ databases">
        <authorList>
            <consortium name="Genoscope - CEA"/>
            <person name="William W."/>
        </authorList>
    </citation>
    <scope>NUCLEOTIDE SEQUENCE</scope>
</reference>
<dbReference type="Gene3D" id="1.20.58.2010">
    <property type="entry name" value="PRONE domain, subdomain 1"/>
    <property type="match status" value="1"/>
</dbReference>
<organism evidence="3">
    <name type="scientific">Brassica napus</name>
    <name type="common">Rape</name>
    <dbReference type="NCBI Taxonomy" id="3708"/>
    <lineage>
        <taxon>Eukaryota</taxon>
        <taxon>Viridiplantae</taxon>
        <taxon>Streptophyta</taxon>
        <taxon>Embryophyta</taxon>
        <taxon>Tracheophyta</taxon>
        <taxon>Spermatophyta</taxon>
        <taxon>Magnoliopsida</taxon>
        <taxon>eudicotyledons</taxon>
        <taxon>Gunneridae</taxon>
        <taxon>Pentapetalae</taxon>
        <taxon>rosids</taxon>
        <taxon>malvids</taxon>
        <taxon>Brassicales</taxon>
        <taxon>Brassicaceae</taxon>
        <taxon>Brassiceae</taxon>
        <taxon>Brassica</taxon>
    </lineage>
</organism>
<dbReference type="Pfam" id="PF03759">
    <property type="entry name" value="PRONE"/>
    <property type="match status" value="1"/>
</dbReference>
<dbReference type="Proteomes" id="UP001295469">
    <property type="component" value="Chromosome C03"/>
</dbReference>
<name>A0A816IHY8_BRANA</name>
<evidence type="ECO:0000256" key="1">
    <source>
        <dbReference type="PROSITE-ProRule" id="PRU00663"/>
    </source>
</evidence>
<dbReference type="AlphaFoldDB" id="A0A816IHY8"/>
<gene>
    <name evidence="3" type="ORF">DARMORV10_C03P90510.1</name>
</gene>
<protein>
    <submittedName>
        <fullName evidence="3">(rape) hypothetical protein</fullName>
    </submittedName>
</protein>
<proteinExistence type="predicted"/>
<keyword evidence="1" id="KW-0344">Guanine-nucleotide releasing factor</keyword>
<accession>A0A816IHY8</accession>
<evidence type="ECO:0000259" key="2">
    <source>
        <dbReference type="PROSITE" id="PS51334"/>
    </source>
</evidence>
<dbReference type="InterPro" id="IPR005512">
    <property type="entry name" value="PRONE_dom"/>
</dbReference>
<dbReference type="PROSITE" id="PS51334">
    <property type="entry name" value="PRONE"/>
    <property type="match status" value="1"/>
</dbReference>